<name>A0A1D1VTZ6_RAMVA</name>
<dbReference type="Proteomes" id="UP000186922">
    <property type="component" value="Unassembled WGS sequence"/>
</dbReference>
<evidence type="ECO:0000313" key="1">
    <source>
        <dbReference type="EMBL" id="GAV03238.1"/>
    </source>
</evidence>
<dbReference type="AlphaFoldDB" id="A0A1D1VTZ6"/>
<organism evidence="1 2">
    <name type="scientific">Ramazzottius varieornatus</name>
    <name type="common">Water bear</name>
    <name type="synonym">Tardigrade</name>
    <dbReference type="NCBI Taxonomy" id="947166"/>
    <lineage>
        <taxon>Eukaryota</taxon>
        <taxon>Metazoa</taxon>
        <taxon>Ecdysozoa</taxon>
        <taxon>Tardigrada</taxon>
        <taxon>Eutardigrada</taxon>
        <taxon>Parachela</taxon>
        <taxon>Hypsibioidea</taxon>
        <taxon>Ramazzottiidae</taxon>
        <taxon>Ramazzottius</taxon>
    </lineage>
</organism>
<keyword evidence="2" id="KW-1185">Reference proteome</keyword>
<reference evidence="1 2" key="1">
    <citation type="journal article" date="2016" name="Nat. Commun.">
        <title>Extremotolerant tardigrade genome and improved radiotolerance of human cultured cells by tardigrade-unique protein.</title>
        <authorList>
            <person name="Hashimoto T."/>
            <person name="Horikawa D.D."/>
            <person name="Saito Y."/>
            <person name="Kuwahara H."/>
            <person name="Kozuka-Hata H."/>
            <person name="Shin-I T."/>
            <person name="Minakuchi Y."/>
            <person name="Ohishi K."/>
            <person name="Motoyama A."/>
            <person name="Aizu T."/>
            <person name="Enomoto A."/>
            <person name="Kondo K."/>
            <person name="Tanaka S."/>
            <person name="Hara Y."/>
            <person name="Koshikawa S."/>
            <person name="Sagara H."/>
            <person name="Miura T."/>
            <person name="Yokobori S."/>
            <person name="Miyagawa K."/>
            <person name="Suzuki Y."/>
            <person name="Kubo T."/>
            <person name="Oyama M."/>
            <person name="Kohara Y."/>
            <person name="Fujiyama A."/>
            <person name="Arakawa K."/>
            <person name="Katayama T."/>
            <person name="Toyoda A."/>
            <person name="Kunieda T."/>
        </authorList>
    </citation>
    <scope>NUCLEOTIDE SEQUENCE [LARGE SCALE GENOMIC DNA]</scope>
    <source>
        <strain evidence="1 2">YOKOZUNA-1</strain>
    </source>
</reference>
<proteinExistence type="predicted"/>
<accession>A0A1D1VTZ6</accession>
<gene>
    <name evidence="1" type="primary">RvY_13690-1</name>
    <name evidence="1" type="synonym">RvY_13690.1</name>
    <name evidence="1" type="ORF">RvY_13690</name>
</gene>
<evidence type="ECO:0000313" key="2">
    <source>
        <dbReference type="Proteomes" id="UP000186922"/>
    </source>
</evidence>
<comment type="caution">
    <text evidence="1">The sequence shown here is derived from an EMBL/GenBank/DDBJ whole genome shotgun (WGS) entry which is preliminary data.</text>
</comment>
<sequence length="59" mass="6511">MGCLDALEGFVKPELEYSEYLCALDFEGLDIMMNVESERCARTDMILATALKAAIFNSG</sequence>
<dbReference type="EMBL" id="BDGG01000009">
    <property type="protein sequence ID" value="GAV03238.1"/>
    <property type="molecule type" value="Genomic_DNA"/>
</dbReference>
<protein>
    <submittedName>
        <fullName evidence="1">Uncharacterized protein</fullName>
    </submittedName>
</protein>